<evidence type="ECO:0000313" key="2">
    <source>
        <dbReference type="EMBL" id="ETI30847.1"/>
    </source>
</evidence>
<dbReference type="EMBL" id="ANIZ01003848">
    <property type="protein sequence ID" value="ETI30847.1"/>
    <property type="molecule type" value="Genomic_DNA"/>
</dbReference>
<dbReference type="AlphaFoldDB" id="V9DXW1"/>
<proteinExistence type="predicted"/>
<organism evidence="2 3">
    <name type="scientific">Phytophthora nicotianae P1569</name>
    <dbReference type="NCBI Taxonomy" id="1317065"/>
    <lineage>
        <taxon>Eukaryota</taxon>
        <taxon>Sar</taxon>
        <taxon>Stramenopiles</taxon>
        <taxon>Oomycota</taxon>
        <taxon>Peronosporomycetes</taxon>
        <taxon>Peronosporales</taxon>
        <taxon>Peronosporaceae</taxon>
        <taxon>Phytophthora</taxon>
    </lineage>
</organism>
<gene>
    <name evidence="2" type="ORF">F443_22078</name>
</gene>
<protein>
    <submittedName>
        <fullName evidence="2">Uncharacterized protein</fullName>
    </submittedName>
</protein>
<feature type="region of interest" description="Disordered" evidence="1">
    <location>
        <begin position="1"/>
        <end position="29"/>
    </location>
</feature>
<name>V9DXW1_PHYNI</name>
<dbReference type="eggNOG" id="ENOG502SREJ">
    <property type="taxonomic scope" value="Eukaryota"/>
</dbReference>
<reference evidence="2 3" key="1">
    <citation type="submission" date="2013-11" db="EMBL/GenBank/DDBJ databases">
        <title>The Genome Sequence of Phytophthora parasitica P1569.</title>
        <authorList>
            <consortium name="The Broad Institute Genomics Platform"/>
            <person name="Russ C."/>
            <person name="Tyler B."/>
            <person name="Panabieres F."/>
            <person name="Shan W."/>
            <person name="Tripathy S."/>
            <person name="Grunwald N."/>
            <person name="Machado M."/>
            <person name="Johnson C.S."/>
            <person name="Arredondo F."/>
            <person name="Hong C."/>
            <person name="Coffey M."/>
            <person name="Young S.K."/>
            <person name="Zeng Q."/>
            <person name="Gargeya S."/>
            <person name="Fitzgerald M."/>
            <person name="Abouelleil A."/>
            <person name="Alvarado L."/>
            <person name="Chapman S.B."/>
            <person name="Gainer-Dewar J."/>
            <person name="Goldberg J."/>
            <person name="Griggs A."/>
            <person name="Gujja S."/>
            <person name="Hansen M."/>
            <person name="Howarth C."/>
            <person name="Imamovic A."/>
            <person name="Ireland A."/>
            <person name="Larimer J."/>
            <person name="McCowan C."/>
            <person name="Murphy C."/>
            <person name="Pearson M."/>
            <person name="Poon T.W."/>
            <person name="Priest M."/>
            <person name="Roberts A."/>
            <person name="Saif S."/>
            <person name="Shea T."/>
            <person name="Sykes S."/>
            <person name="Wortman J."/>
            <person name="Nusbaum C."/>
            <person name="Birren B."/>
        </authorList>
    </citation>
    <scope>NUCLEOTIDE SEQUENCE [LARGE SCALE GENOMIC DNA]</scope>
    <source>
        <strain evidence="2 3">P1569</strain>
    </source>
</reference>
<dbReference type="HOGENOM" id="CLU_061687_0_0_1"/>
<feature type="compositionally biased region" description="Acidic residues" evidence="1">
    <location>
        <begin position="18"/>
        <end position="27"/>
    </location>
</feature>
<evidence type="ECO:0000313" key="3">
    <source>
        <dbReference type="Proteomes" id="UP000018721"/>
    </source>
</evidence>
<keyword evidence="3" id="KW-1185">Reference proteome</keyword>
<evidence type="ECO:0000256" key="1">
    <source>
        <dbReference type="SAM" id="MobiDB-lite"/>
    </source>
</evidence>
<sequence>MTNSDTSAGSGGAREDSEWGPDSEEECSCNNEIQTSNSEVNEDSNTVATSINLNDGELCELVTRLIQEDPCNKKCLKGKAMELEQFLCSLSQMTSGEKKQIIKPTLAVLKKTDTVLRHRDHGLREQFNFYLPLIGQNVSNGVVQLLRDIDCYGYTLQEAAVDLRWLVSWFKRFTVSVGDDVPVRVRRKETKEGEIKMYYSNAEYPLLPAYFTWDQLYTVMHNYVEEIALRVREPRPSRFCQYLTKLCPTI</sequence>
<dbReference type="Proteomes" id="UP000018721">
    <property type="component" value="Unassembled WGS sequence"/>
</dbReference>
<dbReference type="PANTHER" id="PTHR34415">
    <property type="entry name" value="INTEGRASE CATALYTIC DOMAIN-CONTAINING PROTEIN"/>
    <property type="match status" value="1"/>
</dbReference>
<dbReference type="OrthoDB" id="129104at2759"/>
<accession>V9DXW1</accession>
<dbReference type="PANTHER" id="PTHR34415:SF1">
    <property type="entry name" value="INTEGRASE CATALYTIC DOMAIN-CONTAINING PROTEIN"/>
    <property type="match status" value="1"/>
</dbReference>
<comment type="caution">
    <text evidence="2">The sequence shown here is derived from an EMBL/GenBank/DDBJ whole genome shotgun (WGS) entry which is preliminary data.</text>
</comment>